<accession>A0ABV3J3I7</accession>
<dbReference type="SUPFAM" id="SSF48452">
    <property type="entry name" value="TPR-like"/>
    <property type="match status" value="2"/>
</dbReference>
<dbReference type="InterPro" id="IPR003593">
    <property type="entry name" value="AAA+_ATPase"/>
</dbReference>
<dbReference type="PANTHER" id="PTHR47691">
    <property type="entry name" value="REGULATOR-RELATED"/>
    <property type="match status" value="1"/>
</dbReference>
<protein>
    <submittedName>
        <fullName evidence="3">Tetratricopeptide repeat protein</fullName>
    </submittedName>
</protein>
<dbReference type="EMBL" id="JBFASG010000036">
    <property type="protein sequence ID" value="MEV4926621.1"/>
    <property type="molecule type" value="Genomic_DNA"/>
</dbReference>
<dbReference type="InterPro" id="IPR019734">
    <property type="entry name" value="TPR_rpt"/>
</dbReference>
<dbReference type="InterPro" id="IPR011990">
    <property type="entry name" value="TPR-like_helical_dom_sf"/>
</dbReference>
<dbReference type="PROSITE" id="PS50005">
    <property type="entry name" value="TPR"/>
    <property type="match status" value="1"/>
</dbReference>
<evidence type="ECO:0000313" key="4">
    <source>
        <dbReference type="Proteomes" id="UP001552479"/>
    </source>
</evidence>
<dbReference type="Gene3D" id="3.40.50.300">
    <property type="entry name" value="P-loop containing nucleotide triphosphate hydrolases"/>
    <property type="match status" value="1"/>
</dbReference>
<feature type="repeat" description="TPR" evidence="1">
    <location>
        <begin position="492"/>
        <end position="525"/>
    </location>
</feature>
<dbReference type="Pfam" id="PF13424">
    <property type="entry name" value="TPR_12"/>
    <property type="match status" value="1"/>
</dbReference>
<dbReference type="PANTHER" id="PTHR47691:SF3">
    <property type="entry name" value="HTH-TYPE TRANSCRIPTIONAL REGULATOR RV0890C-RELATED"/>
    <property type="match status" value="1"/>
</dbReference>
<dbReference type="RefSeq" id="WP_366089997.1">
    <property type="nucleotide sequence ID" value="NZ_JBFASG010000036.1"/>
</dbReference>
<sequence>MLGCTADPGCRVIGMPVAYGLETFKDRTHERAEVMARLSDPRARLVAVIGRRGIGKSALAAKVAEQLASGGSGEGRAWAGIVNVSSRTSGISLERIFHDCARLPGPGAMEELLEVWTSQRSTPDKVAQLFAALAGGPYLILLDNFEDRLDDRGQLRDQELTQFFDAFFRTRHGARILMTTQVPLALPPELRRYTARLYLDQGLPVPDAVELLRELDADEETDIVRASQQDLERAVRRVYGVPRALELIAGALSEDYLTLPTLDEVLDTFVERGDVIAYLAQDRFQRLDAESRLVLEVLAAFGRPASRDAVSWVLGPLAPDVDVPAALARLASHGRMVTVDRARRMFALHPMDADFIYGELPRDGLLGYRSLNRRVADWYARQKPTRDQWRSVDDVQLHRYEFAHRIRAEDYEPAAAVLDDVDNFLTWRGSVGAARDMHQQLSGRLHDDETRLAHLVGFGLVLLVGGPHHQAAQVLGEAVDLAGRLGDQHRLAQALFALGDTYRQLNQLDEAIGPLQRAVELEELLGDPERLLRALMSLSLARSYRGEVQKALDVAETMRARAVELSDDLGRAQANDAAACAHLASGDWSRALAMAVAAIALYEEVGVTEALGYVHNVQGVAFLGLGDVGRAEAEFLQAYTDGAAVGSPRTEGICLYNLSWAHWTVGRHADALTAAQRSKAAFERAAATGAEVADRLARAARAKLAGDAGEAARHLRAAAEKSKGNADFVPPAWLLAEAERLTAERLTAGSAD</sequence>
<dbReference type="SMART" id="SM00382">
    <property type="entry name" value="AAA"/>
    <property type="match status" value="1"/>
</dbReference>
<proteinExistence type="predicted"/>
<evidence type="ECO:0000259" key="2">
    <source>
        <dbReference type="SMART" id="SM00382"/>
    </source>
</evidence>
<keyword evidence="4" id="KW-1185">Reference proteome</keyword>
<dbReference type="PRINTS" id="PR00364">
    <property type="entry name" value="DISEASERSIST"/>
</dbReference>
<feature type="domain" description="AAA+ ATPase" evidence="2">
    <location>
        <begin position="42"/>
        <end position="203"/>
    </location>
</feature>
<evidence type="ECO:0000313" key="3">
    <source>
        <dbReference type="EMBL" id="MEV4926621.1"/>
    </source>
</evidence>
<dbReference type="InterPro" id="IPR027417">
    <property type="entry name" value="P-loop_NTPase"/>
</dbReference>
<name>A0ABV3J3I7_9ACTN</name>
<gene>
    <name evidence="3" type="ORF">AB0L03_28020</name>
</gene>
<comment type="caution">
    <text evidence="3">The sequence shown here is derived from an EMBL/GenBank/DDBJ whole genome shotgun (WGS) entry which is preliminary data.</text>
</comment>
<reference evidence="3 4" key="1">
    <citation type="submission" date="2024-06" db="EMBL/GenBank/DDBJ databases">
        <title>The Natural Products Discovery Center: Release of the First 8490 Sequenced Strains for Exploring Actinobacteria Biosynthetic Diversity.</title>
        <authorList>
            <person name="Kalkreuter E."/>
            <person name="Kautsar S.A."/>
            <person name="Yang D."/>
            <person name="Bader C.D."/>
            <person name="Teijaro C.N."/>
            <person name="Fluegel L."/>
            <person name="Davis C.M."/>
            <person name="Simpson J.R."/>
            <person name="Lauterbach L."/>
            <person name="Steele A.D."/>
            <person name="Gui C."/>
            <person name="Meng S."/>
            <person name="Li G."/>
            <person name="Viehrig K."/>
            <person name="Ye F."/>
            <person name="Su P."/>
            <person name="Kiefer A.F."/>
            <person name="Nichols A."/>
            <person name="Cepeda A.J."/>
            <person name="Yan W."/>
            <person name="Fan B."/>
            <person name="Jiang Y."/>
            <person name="Adhikari A."/>
            <person name="Zheng C.-J."/>
            <person name="Schuster L."/>
            <person name="Cowan T.M."/>
            <person name="Smanski M.J."/>
            <person name="Chevrette M.G."/>
            <person name="De Carvalho L.P.S."/>
            <person name="Shen B."/>
        </authorList>
    </citation>
    <scope>NUCLEOTIDE SEQUENCE [LARGE SCALE GENOMIC DNA]</scope>
    <source>
        <strain evidence="3 4">NPDC053791</strain>
    </source>
</reference>
<dbReference type="Proteomes" id="UP001552479">
    <property type="component" value="Unassembled WGS sequence"/>
</dbReference>
<dbReference type="SUPFAM" id="SSF52540">
    <property type="entry name" value="P-loop containing nucleoside triphosphate hydrolases"/>
    <property type="match status" value="1"/>
</dbReference>
<organism evidence="3 4">
    <name type="scientific">Streptomyces roseoverticillatus</name>
    <dbReference type="NCBI Taxonomy" id="66429"/>
    <lineage>
        <taxon>Bacteria</taxon>
        <taxon>Bacillati</taxon>
        <taxon>Actinomycetota</taxon>
        <taxon>Actinomycetes</taxon>
        <taxon>Kitasatosporales</taxon>
        <taxon>Streptomycetaceae</taxon>
        <taxon>Streptomyces</taxon>
    </lineage>
</organism>
<keyword evidence="1" id="KW-0802">TPR repeat</keyword>
<dbReference type="Gene3D" id="1.25.40.10">
    <property type="entry name" value="Tetratricopeptide repeat domain"/>
    <property type="match status" value="1"/>
</dbReference>
<evidence type="ECO:0000256" key="1">
    <source>
        <dbReference type="PROSITE-ProRule" id="PRU00339"/>
    </source>
</evidence>